<gene>
    <name evidence="1" type="ORF">PECUL_23A024425</name>
</gene>
<dbReference type="Proteomes" id="UP001295444">
    <property type="component" value="Chromosome 06"/>
</dbReference>
<dbReference type="InterPro" id="IPR036691">
    <property type="entry name" value="Endo/exonu/phosph_ase_sf"/>
</dbReference>
<proteinExistence type="predicted"/>
<dbReference type="EMBL" id="OW240917">
    <property type="protein sequence ID" value="CAH2301142.1"/>
    <property type="molecule type" value="Genomic_DNA"/>
</dbReference>
<dbReference type="SUPFAM" id="SSF56219">
    <property type="entry name" value="DNase I-like"/>
    <property type="match status" value="1"/>
</dbReference>
<keyword evidence="2" id="KW-1185">Reference proteome</keyword>
<accession>A0AAD1SGL4</accession>
<sequence length="139" mass="15540">GIIADKIYIFATIYVTNRHQATFLKGTLTKLRDFTEGTLLVGGDFNTPLDPTLDSSSGHSCIPQRNIRSIRNSLNNLGLVDCCRAINPSSKDFTHYSALHDRYARIDYLFVKQEGLSRLIKATIEPATCSDHNPVRIDL</sequence>
<feature type="non-terminal residue" evidence="1">
    <location>
        <position position="139"/>
    </location>
</feature>
<evidence type="ECO:0000313" key="1">
    <source>
        <dbReference type="EMBL" id="CAH2301142.1"/>
    </source>
</evidence>
<name>A0AAD1SGL4_PELCU</name>
<reference evidence="1" key="1">
    <citation type="submission" date="2022-03" db="EMBL/GenBank/DDBJ databases">
        <authorList>
            <person name="Alioto T."/>
            <person name="Alioto T."/>
            <person name="Gomez Garrido J."/>
        </authorList>
    </citation>
    <scope>NUCLEOTIDE SEQUENCE</scope>
</reference>
<dbReference type="Gene3D" id="3.60.10.10">
    <property type="entry name" value="Endonuclease/exonuclease/phosphatase"/>
    <property type="match status" value="1"/>
</dbReference>
<feature type="non-terminal residue" evidence="1">
    <location>
        <position position="1"/>
    </location>
</feature>
<organism evidence="1 2">
    <name type="scientific">Pelobates cultripes</name>
    <name type="common">Western spadefoot toad</name>
    <dbReference type="NCBI Taxonomy" id="61616"/>
    <lineage>
        <taxon>Eukaryota</taxon>
        <taxon>Metazoa</taxon>
        <taxon>Chordata</taxon>
        <taxon>Craniata</taxon>
        <taxon>Vertebrata</taxon>
        <taxon>Euteleostomi</taxon>
        <taxon>Amphibia</taxon>
        <taxon>Batrachia</taxon>
        <taxon>Anura</taxon>
        <taxon>Pelobatoidea</taxon>
        <taxon>Pelobatidae</taxon>
        <taxon>Pelobates</taxon>
    </lineage>
</organism>
<protein>
    <recommendedName>
        <fullName evidence="3">Endonuclease/exonuclease/phosphatase domain-containing protein</fullName>
    </recommendedName>
</protein>
<evidence type="ECO:0000313" key="2">
    <source>
        <dbReference type="Proteomes" id="UP001295444"/>
    </source>
</evidence>
<dbReference type="AlphaFoldDB" id="A0AAD1SGL4"/>
<evidence type="ECO:0008006" key="3">
    <source>
        <dbReference type="Google" id="ProtNLM"/>
    </source>
</evidence>